<keyword evidence="8" id="KW-0472">Membrane</keyword>
<evidence type="ECO:0000256" key="3">
    <source>
        <dbReference type="ARBA" id="ARBA00010299"/>
    </source>
</evidence>
<keyword evidence="14" id="KW-0282">Flagellum</keyword>
<evidence type="ECO:0000256" key="5">
    <source>
        <dbReference type="ARBA" id="ARBA00022475"/>
    </source>
</evidence>
<proteinExistence type="inferred from homology"/>
<evidence type="ECO:0000256" key="9">
    <source>
        <dbReference type="ARBA" id="ARBA00023143"/>
    </source>
</evidence>
<comment type="caution">
    <text evidence="14">The sequence shown here is derived from an EMBL/GenBank/DDBJ whole genome shotgun (WGS) entry which is preliminary data.</text>
</comment>
<keyword evidence="6" id="KW-0145">Chemotaxis</keyword>
<gene>
    <name evidence="14" type="ORF">EEB11_13675</name>
</gene>
<evidence type="ECO:0000256" key="4">
    <source>
        <dbReference type="ARBA" id="ARBA00021870"/>
    </source>
</evidence>
<dbReference type="InterPro" id="IPR011002">
    <property type="entry name" value="FliG_a-hlx"/>
</dbReference>
<dbReference type="PANTHER" id="PTHR30534:SF0">
    <property type="entry name" value="FLAGELLAR MOTOR SWITCH PROTEIN FLIG"/>
    <property type="match status" value="1"/>
</dbReference>
<keyword evidence="14" id="KW-0966">Cell projection</keyword>
<comment type="function">
    <text evidence="10">FliG is one of three proteins (FliG, FliN, FliM) that forms the rotor-mounted switch complex (C ring), located at the base of the basal body. This complex interacts with the CheY and CheZ chemotaxis proteins, in addition to contacting components of the motor that determine the direction of flagellar rotation.</text>
</comment>
<dbReference type="EMBL" id="RPEM01000009">
    <property type="protein sequence ID" value="TGD42340.1"/>
    <property type="molecule type" value="Genomic_DNA"/>
</dbReference>
<evidence type="ECO:0000256" key="10">
    <source>
        <dbReference type="ARBA" id="ARBA00025598"/>
    </source>
</evidence>
<evidence type="ECO:0000256" key="1">
    <source>
        <dbReference type="ARBA" id="ARBA00004117"/>
    </source>
</evidence>
<keyword evidence="5" id="KW-1003">Cell membrane</keyword>
<dbReference type="InterPro" id="IPR000090">
    <property type="entry name" value="Flg_Motor_Flig"/>
</dbReference>
<dbReference type="Gene3D" id="1.10.220.30">
    <property type="match status" value="3"/>
</dbReference>
<organism evidence="14 15">
    <name type="scientific">Pseudotabrizicola sediminis</name>
    <dbReference type="NCBI Taxonomy" id="2486418"/>
    <lineage>
        <taxon>Bacteria</taxon>
        <taxon>Pseudomonadati</taxon>
        <taxon>Pseudomonadota</taxon>
        <taxon>Alphaproteobacteria</taxon>
        <taxon>Rhodobacterales</taxon>
        <taxon>Paracoccaceae</taxon>
        <taxon>Pseudotabrizicola</taxon>
    </lineage>
</organism>
<dbReference type="Pfam" id="PF14841">
    <property type="entry name" value="FliG_M"/>
    <property type="match status" value="1"/>
</dbReference>
<feature type="domain" description="Flagellar motor switch protein FliG middle" evidence="12">
    <location>
        <begin position="143"/>
        <end position="214"/>
    </location>
</feature>
<dbReference type="PANTHER" id="PTHR30534">
    <property type="entry name" value="FLAGELLAR MOTOR SWITCH PROTEIN FLIG"/>
    <property type="match status" value="1"/>
</dbReference>
<comment type="subcellular location">
    <subcellularLocation>
        <location evidence="1">Bacterial flagellum basal body</location>
    </subcellularLocation>
    <subcellularLocation>
        <location evidence="2">Cell membrane</location>
        <topology evidence="2">Peripheral membrane protein</topology>
        <orientation evidence="2">Cytoplasmic side</orientation>
    </subcellularLocation>
</comment>
<evidence type="ECO:0000256" key="7">
    <source>
        <dbReference type="ARBA" id="ARBA00022779"/>
    </source>
</evidence>
<dbReference type="InterPro" id="IPR032779">
    <property type="entry name" value="FliG_M"/>
</dbReference>
<sequence>MPDDFGHALARITPVQRAVSFGGSLGERRPPTAREKAAIIVRLMLAEGGSLPVTSLPDHMQAALTEQIGQMRLVDRNTLSQVVEEFLSELEEVGLSFPGGIDGALTMMDGHISATAASRLRRLAGALGNGDPWERLTTLPVDRLLPVLEAESVEVAAVMLSKLPVPKAAELLGRLPGDRARRVVYAVSMTGKVGPDTVRRIGQSLAMQLDAQPASAFDAGPVERVGAILNISTSATRDDVLTGLDAEDAAFAEQVRKAIFTFAHIPARIMPRDIPKVVRMIDLPVLVTALAAAQTNPREAPAVEFILANMSQRMAQSIRDEMQTRGKVKDKDAEEAMTSIVTTIRQLEGAGEIVMNRDEE</sequence>
<dbReference type="Proteomes" id="UP000297741">
    <property type="component" value="Unassembled WGS sequence"/>
</dbReference>
<evidence type="ECO:0000313" key="15">
    <source>
        <dbReference type="Proteomes" id="UP000297741"/>
    </source>
</evidence>
<keyword evidence="14" id="KW-0969">Cilium</keyword>
<comment type="similarity">
    <text evidence="3">Belongs to the FliG family.</text>
</comment>
<protein>
    <recommendedName>
        <fullName evidence="4">Flagellar motor switch protein FliG</fullName>
    </recommendedName>
</protein>
<keyword evidence="9" id="KW-0975">Bacterial flagellum</keyword>
<evidence type="ECO:0000256" key="6">
    <source>
        <dbReference type="ARBA" id="ARBA00022500"/>
    </source>
</evidence>
<dbReference type="Pfam" id="PF01706">
    <property type="entry name" value="FliG_C"/>
    <property type="match status" value="1"/>
</dbReference>
<evidence type="ECO:0000259" key="12">
    <source>
        <dbReference type="Pfam" id="PF14841"/>
    </source>
</evidence>
<accession>A0ABY2KKG0</accession>
<feature type="domain" description="Flagellar motor switch protein FliG N-terminal" evidence="13">
    <location>
        <begin position="33"/>
        <end position="125"/>
    </location>
</feature>
<evidence type="ECO:0000259" key="13">
    <source>
        <dbReference type="Pfam" id="PF14842"/>
    </source>
</evidence>
<dbReference type="RefSeq" id="WP_135432173.1">
    <property type="nucleotide sequence ID" value="NZ_RPEM01000009.1"/>
</dbReference>
<reference evidence="14 15" key="1">
    <citation type="submission" date="2018-11" db="EMBL/GenBank/DDBJ databases">
        <title>Tabrizicola sp. isolated from sediment of alpine lake.</title>
        <authorList>
            <person name="Liu Z."/>
        </authorList>
    </citation>
    <scope>NUCLEOTIDE SEQUENCE [LARGE SCALE GENOMIC DNA]</scope>
    <source>
        <strain evidence="14 15">DRYC-M-16</strain>
    </source>
</reference>
<keyword evidence="15" id="KW-1185">Reference proteome</keyword>
<evidence type="ECO:0000256" key="2">
    <source>
        <dbReference type="ARBA" id="ARBA00004413"/>
    </source>
</evidence>
<evidence type="ECO:0000259" key="11">
    <source>
        <dbReference type="Pfam" id="PF01706"/>
    </source>
</evidence>
<feature type="domain" description="Flagellar motor switch protein FliG C-terminal" evidence="11">
    <location>
        <begin position="243"/>
        <end position="355"/>
    </location>
</feature>
<name>A0ABY2KKG0_9RHOB</name>
<dbReference type="SUPFAM" id="SSF48029">
    <property type="entry name" value="FliG"/>
    <property type="match status" value="2"/>
</dbReference>
<evidence type="ECO:0000313" key="14">
    <source>
        <dbReference type="EMBL" id="TGD42340.1"/>
    </source>
</evidence>
<keyword evidence="7" id="KW-0283">Flagellar rotation</keyword>
<dbReference type="PRINTS" id="PR00954">
    <property type="entry name" value="FLGMOTORFLIG"/>
</dbReference>
<dbReference type="Pfam" id="PF14842">
    <property type="entry name" value="FliG_N"/>
    <property type="match status" value="1"/>
</dbReference>
<dbReference type="InterPro" id="IPR023087">
    <property type="entry name" value="Flg_Motor_Flig_C"/>
</dbReference>
<evidence type="ECO:0000256" key="8">
    <source>
        <dbReference type="ARBA" id="ARBA00023136"/>
    </source>
</evidence>
<dbReference type="InterPro" id="IPR028263">
    <property type="entry name" value="FliG_N"/>
</dbReference>